<feature type="transmembrane region" description="Helical" evidence="2">
    <location>
        <begin position="121"/>
        <end position="138"/>
    </location>
</feature>
<protein>
    <submittedName>
        <fullName evidence="3">Uncharacterized protein</fullName>
    </submittedName>
</protein>
<feature type="compositionally biased region" description="Basic residues" evidence="1">
    <location>
        <begin position="19"/>
        <end position="31"/>
    </location>
</feature>
<proteinExistence type="predicted"/>
<feature type="transmembrane region" description="Helical" evidence="2">
    <location>
        <begin position="164"/>
        <end position="183"/>
    </location>
</feature>
<reference evidence="3 4" key="1">
    <citation type="submission" date="2021-04" db="EMBL/GenBank/DDBJ databases">
        <authorList>
            <person name="Tang X."/>
            <person name="Zhou X."/>
            <person name="Chen X."/>
            <person name="Cernava T."/>
            <person name="Zhang C."/>
        </authorList>
    </citation>
    <scope>NUCLEOTIDE SEQUENCE [LARGE SCALE GENOMIC DNA]</scope>
    <source>
        <strain evidence="3 4">BH-SS-21</strain>
    </source>
</reference>
<feature type="compositionally biased region" description="Basic residues" evidence="1">
    <location>
        <begin position="45"/>
        <end position="58"/>
    </location>
</feature>
<name>A0A940XZ32_9ACTN</name>
<evidence type="ECO:0000256" key="1">
    <source>
        <dbReference type="SAM" id="MobiDB-lite"/>
    </source>
</evidence>
<keyword evidence="4" id="KW-1185">Reference proteome</keyword>
<evidence type="ECO:0000256" key="2">
    <source>
        <dbReference type="SAM" id="Phobius"/>
    </source>
</evidence>
<keyword evidence="2" id="KW-0472">Membrane</keyword>
<sequence>MVSSRAPAPASGAPGPSSRSRRRLVRQRTVRRAAPAVPPPAAGPRRVRRESRRRRRQRPQPVAVWSGSGVELANSALGAGSFLVGLMFFAGFVHSSVYYGYFHLESSAIGFDTVELALRSVRLVTFPVLITLAVAVVLPRLHELLPLLGVPAYLTRRVRRAGRAVARAYLAFVAAGIGLMLAWRTIQSFAWAAPLLVACGLVLGQTSAAAPAVARPRRMWDRALPVAGAALFLMWVVALSAGQLGRQDAERDAERLVERVAVLVHSTKPLSITGPSGLVIEDLGEGLYYRYRYSGLRLLVERDHRYYLLPLGWNHDTDPTYVIDDDETIRIELRPGTQPRR</sequence>
<dbReference type="Proteomes" id="UP000677413">
    <property type="component" value="Unassembled WGS sequence"/>
</dbReference>
<organism evidence="3 4">
    <name type="scientific">Streptomyces liliiviolaceus</name>
    <dbReference type="NCBI Taxonomy" id="2823109"/>
    <lineage>
        <taxon>Bacteria</taxon>
        <taxon>Bacillati</taxon>
        <taxon>Actinomycetota</taxon>
        <taxon>Actinomycetes</taxon>
        <taxon>Kitasatosporales</taxon>
        <taxon>Streptomycetaceae</taxon>
        <taxon>Streptomyces</taxon>
    </lineage>
</organism>
<evidence type="ECO:0000313" key="4">
    <source>
        <dbReference type="Proteomes" id="UP000677413"/>
    </source>
</evidence>
<comment type="caution">
    <text evidence="3">The sequence shown here is derived from an EMBL/GenBank/DDBJ whole genome shotgun (WGS) entry which is preliminary data.</text>
</comment>
<keyword evidence="2" id="KW-0812">Transmembrane</keyword>
<feature type="transmembrane region" description="Helical" evidence="2">
    <location>
        <begin position="226"/>
        <end position="245"/>
    </location>
</feature>
<accession>A0A940XZ32</accession>
<dbReference type="EMBL" id="JAGPYQ010000001">
    <property type="protein sequence ID" value="MBQ0850327.1"/>
    <property type="molecule type" value="Genomic_DNA"/>
</dbReference>
<gene>
    <name evidence="3" type="ORF">J8N05_19255</name>
</gene>
<dbReference type="AlphaFoldDB" id="A0A940XZ32"/>
<feature type="region of interest" description="Disordered" evidence="1">
    <location>
        <begin position="1"/>
        <end position="62"/>
    </location>
</feature>
<feature type="transmembrane region" description="Helical" evidence="2">
    <location>
        <begin position="189"/>
        <end position="214"/>
    </location>
</feature>
<feature type="compositionally biased region" description="Low complexity" evidence="1">
    <location>
        <begin position="1"/>
        <end position="18"/>
    </location>
</feature>
<evidence type="ECO:0000313" key="3">
    <source>
        <dbReference type="EMBL" id="MBQ0850327.1"/>
    </source>
</evidence>
<keyword evidence="2" id="KW-1133">Transmembrane helix</keyword>
<feature type="transmembrane region" description="Helical" evidence="2">
    <location>
        <begin position="82"/>
        <end position="101"/>
    </location>
</feature>